<organism evidence="5 6">
    <name type="scientific">Mycolicibacterium pulveris</name>
    <name type="common">Mycobacterium pulveris</name>
    <dbReference type="NCBI Taxonomy" id="36813"/>
    <lineage>
        <taxon>Bacteria</taxon>
        <taxon>Bacillati</taxon>
        <taxon>Actinomycetota</taxon>
        <taxon>Actinomycetes</taxon>
        <taxon>Mycobacteriales</taxon>
        <taxon>Mycobacteriaceae</taxon>
        <taxon>Mycolicibacterium</taxon>
    </lineage>
</organism>
<name>A0A7I7US20_MYCPV</name>
<keyword evidence="2" id="KW-0859">Xylose metabolism</keyword>
<dbReference type="EMBL" id="AP022599">
    <property type="protein sequence ID" value="BBY83369.1"/>
    <property type="molecule type" value="Genomic_DNA"/>
</dbReference>
<evidence type="ECO:0000313" key="6">
    <source>
        <dbReference type="Proteomes" id="UP000467252"/>
    </source>
</evidence>
<dbReference type="GO" id="GO:0042732">
    <property type="term" value="P:D-xylose metabolic process"/>
    <property type="evidence" value="ECO:0007669"/>
    <property type="project" value="UniProtKB-KW"/>
</dbReference>
<dbReference type="SUPFAM" id="SSF53067">
    <property type="entry name" value="Actin-like ATPase domain"/>
    <property type="match status" value="1"/>
</dbReference>
<gene>
    <name evidence="5" type="ORF">MPUL_45270</name>
</gene>
<sequence>MDLVAGIDSSTQSCKVVVCRADTGEIIRSACSPHPADTEVGPRLWWSALQTTINAAAALGLGAALGDGVVSLGTSGVVSAVSDTAPHDAEGLVAGFADATGRQLPLVCTLNGAPVLAAVARMLNVDFTEFDRMGLSAP</sequence>
<dbReference type="Proteomes" id="UP000467252">
    <property type="component" value="Chromosome"/>
</dbReference>
<dbReference type="GO" id="GO:0016301">
    <property type="term" value="F:kinase activity"/>
    <property type="evidence" value="ECO:0007669"/>
    <property type="project" value="UniProtKB-KW"/>
</dbReference>
<dbReference type="Gene3D" id="3.30.420.40">
    <property type="match status" value="2"/>
</dbReference>
<reference evidence="5 6" key="1">
    <citation type="journal article" date="2019" name="Emerg. Microbes Infect.">
        <title>Comprehensive subspecies identification of 175 nontuberculous mycobacteria species based on 7547 genomic profiles.</title>
        <authorList>
            <person name="Matsumoto Y."/>
            <person name="Kinjo T."/>
            <person name="Motooka D."/>
            <person name="Nabeya D."/>
            <person name="Jung N."/>
            <person name="Uechi K."/>
            <person name="Horii T."/>
            <person name="Iida T."/>
            <person name="Fujita J."/>
            <person name="Nakamura S."/>
        </authorList>
    </citation>
    <scope>NUCLEOTIDE SEQUENCE [LARGE SCALE GENOMIC DNA]</scope>
    <source>
        <strain evidence="5 6">JCM 6370</strain>
    </source>
</reference>
<keyword evidence="3" id="KW-0808">Transferase</keyword>
<proteinExistence type="inferred from homology"/>
<accession>A0A7I7US20</accession>
<evidence type="ECO:0000256" key="4">
    <source>
        <dbReference type="ARBA" id="ARBA00022777"/>
    </source>
</evidence>
<keyword evidence="6" id="KW-1185">Reference proteome</keyword>
<dbReference type="PANTHER" id="PTHR43095">
    <property type="entry name" value="SUGAR KINASE"/>
    <property type="match status" value="1"/>
</dbReference>
<protein>
    <recommendedName>
        <fullName evidence="7">Xylulokinase</fullName>
    </recommendedName>
</protein>
<dbReference type="InterPro" id="IPR050406">
    <property type="entry name" value="FGGY_Carb_Kinase"/>
</dbReference>
<evidence type="ECO:0008006" key="7">
    <source>
        <dbReference type="Google" id="ProtNLM"/>
    </source>
</evidence>
<evidence type="ECO:0000313" key="5">
    <source>
        <dbReference type="EMBL" id="BBY83369.1"/>
    </source>
</evidence>
<dbReference type="AlphaFoldDB" id="A0A7I7US20"/>
<keyword evidence="2" id="KW-0119">Carbohydrate metabolism</keyword>
<dbReference type="InterPro" id="IPR043129">
    <property type="entry name" value="ATPase_NBD"/>
</dbReference>
<comment type="similarity">
    <text evidence="1">Belongs to the FGGY kinase family.</text>
</comment>
<evidence type="ECO:0000256" key="2">
    <source>
        <dbReference type="ARBA" id="ARBA00022629"/>
    </source>
</evidence>
<dbReference type="PANTHER" id="PTHR43095:SF5">
    <property type="entry name" value="XYLULOSE KINASE"/>
    <property type="match status" value="1"/>
</dbReference>
<evidence type="ECO:0000256" key="1">
    <source>
        <dbReference type="ARBA" id="ARBA00009156"/>
    </source>
</evidence>
<evidence type="ECO:0000256" key="3">
    <source>
        <dbReference type="ARBA" id="ARBA00022679"/>
    </source>
</evidence>
<keyword evidence="4" id="KW-0418">Kinase</keyword>